<dbReference type="AlphaFoldDB" id="A0A2T4GSX4"/>
<dbReference type="SUPFAM" id="SSF56024">
    <property type="entry name" value="Phospholipase D/nuclease"/>
    <property type="match status" value="2"/>
</dbReference>
<proteinExistence type="predicted"/>
<evidence type="ECO:0000313" key="2">
    <source>
        <dbReference type="Proteomes" id="UP000241587"/>
    </source>
</evidence>
<protein>
    <submittedName>
        <fullName evidence="1">Uncharacterized protein</fullName>
    </submittedName>
</protein>
<reference evidence="1 2" key="1">
    <citation type="submission" date="2018-02" db="EMBL/GenBank/DDBJ databases">
        <title>Fusarium culmorum secondary metabolites in fungal-bacterial-plant interactions.</title>
        <authorList>
            <person name="Schmidt R."/>
        </authorList>
    </citation>
    <scope>NUCLEOTIDE SEQUENCE [LARGE SCALE GENOMIC DNA]</scope>
    <source>
        <strain evidence="1 2">PV</strain>
    </source>
</reference>
<dbReference type="EMBL" id="PVEM01000006">
    <property type="protein sequence ID" value="PTD06610.1"/>
    <property type="molecule type" value="Genomic_DNA"/>
</dbReference>
<sequence length="654" mass="73469">QYLLAGNNVHGSARSFPAESDDTSSDQEYLGIAEGYWSCRLRVAVRNSIDTAPPNAYGCLVNSKELSKTQVEFLDPLSPIYARSRRQRSRPPKHIEHNGNAFNLVGVNSCRELVLRDQRSLHLDVRIECFAERLVVFDGVTWQVDQLEAIPYPLDFVKPPRLMLRLKKWTCSDEVRTEVDEPDNLRVIFPSSKGEHTLGPIKHGIVRMIPTASRRRVVKPMETGKRFEARLRSLELYRPFEIEVLKNDQLIARSVSSGNGGIRFPVEPHEIAPSYVRVNCADFGGCFDIDSFLYYEDKLRCRATSVKATKATWLTSDRAPMFGTLSPGQVPILTNGLAHLKVFEKFIRDSTPRDSFQRIPRSLTVLNLSMCDRGDAKVVMDALIDFRRHNPNARMSIMVAKLGPMAYLDIPEYQRYVKLLEENNIHVDMFTGVDGPTRQVVHAKAIVIDDRTLFSTGAIVDTKPIDKADFSIELPSTASKAFQAYMQDAVLGGASDEHRAKLAARLASLGVLINDPIASLTYISLSVSELVDPKITKLLVRRAANGVAVTIQVREIDDVSSKILTQAIRRYGKRISVEDVSCWEPKPHYNAIIADGNLAYLGTSYFWPTQRNMIHQGRSLENGVLLEGDAARALRGHLDELRNRVYKQRDSGCS</sequence>
<feature type="non-terminal residue" evidence="1">
    <location>
        <position position="1"/>
    </location>
</feature>
<evidence type="ECO:0000313" key="1">
    <source>
        <dbReference type="EMBL" id="PTD06610.1"/>
    </source>
</evidence>
<feature type="non-terminal residue" evidence="1">
    <location>
        <position position="654"/>
    </location>
</feature>
<dbReference type="OrthoDB" id="443402at2759"/>
<comment type="caution">
    <text evidence="1">The sequence shown here is derived from an EMBL/GenBank/DDBJ whole genome shotgun (WGS) entry which is preliminary data.</text>
</comment>
<keyword evidence="2" id="KW-1185">Reference proteome</keyword>
<accession>A0A2T4GSX4</accession>
<gene>
    <name evidence="1" type="ORF">FCULG_00005361</name>
</gene>
<name>A0A2T4GSX4_FUSCU</name>
<organism evidence="1 2">
    <name type="scientific">Fusarium culmorum</name>
    <dbReference type="NCBI Taxonomy" id="5516"/>
    <lineage>
        <taxon>Eukaryota</taxon>
        <taxon>Fungi</taxon>
        <taxon>Dikarya</taxon>
        <taxon>Ascomycota</taxon>
        <taxon>Pezizomycotina</taxon>
        <taxon>Sordariomycetes</taxon>
        <taxon>Hypocreomycetidae</taxon>
        <taxon>Hypocreales</taxon>
        <taxon>Nectriaceae</taxon>
        <taxon>Fusarium</taxon>
    </lineage>
</organism>
<dbReference type="Proteomes" id="UP000241587">
    <property type="component" value="Unassembled WGS sequence"/>
</dbReference>